<keyword evidence="10" id="KW-1185">Reference proteome</keyword>
<reference evidence="9" key="1">
    <citation type="submission" date="2021-03" db="EMBL/GenBank/DDBJ databases">
        <title>Chromosome level genome of the anhydrobiotic midge Polypedilum vanderplanki.</title>
        <authorList>
            <person name="Yoshida Y."/>
            <person name="Kikawada T."/>
            <person name="Gusev O."/>
        </authorList>
    </citation>
    <scope>NUCLEOTIDE SEQUENCE</scope>
    <source>
        <strain evidence="9">NIAS01</strain>
        <tissue evidence="9">Whole body or cell culture</tissue>
    </source>
</reference>
<organism evidence="9 10">
    <name type="scientific">Polypedilum vanderplanki</name>
    <name type="common">Sleeping chironomid midge</name>
    <dbReference type="NCBI Taxonomy" id="319348"/>
    <lineage>
        <taxon>Eukaryota</taxon>
        <taxon>Metazoa</taxon>
        <taxon>Ecdysozoa</taxon>
        <taxon>Arthropoda</taxon>
        <taxon>Hexapoda</taxon>
        <taxon>Insecta</taxon>
        <taxon>Pterygota</taxon>
        <taxon>Neoptera</taxon>
        <taxon>Endopterygota</taxon>
        <taxon>Diptera</taxon>
        <taxon>Nematocera</taxon>
        <taxon>Chironomoidea</taxon>
        <taxon>Chironomidae</taxon>
        <taxon>Chironominae</taxon>
        <taxon>Polypedilum</taxon>
        <taxon>Polypedilum</taxon>
    </lineage>
</organism>
<protein>
    <recommendedName>
        <fullName evidence="7">Palmitoyltransferase</fullName>
        <ecNumber evidence="7">2.3.1.225</ecNumber>
    </recommendedName>
</protein>
<dbReference type="InterPro" id="IPR039859">
    <property type="entry name" value="PFA4/ZDH16/20/ERF2-like"/>
</dbReference>
<feature type="transmembrane region" description="Helical" evidence="7">
    <location>
        <begin position="183"/>
        <end position="208"/>
    </location>
</feature>
<comment type="catalytic activity">
    <reaction evidence="7">
        <text>L-cysteinyl-[protein] + hexadecanoyl-CoA = S-hexadecanoyl-L-cysteinyl-[protein] + CoA</text>
        <dbReference type="Rhea" id="RHEA:36683"/>
        <dbReference type="Rhea" id="RHEA-COMP:10131"/>
        <dbReference type="Rhea" id="RHEA-COMP:11032"/>
        <dbReference type="ChEBI" id="CHEBI:29950"/>
        <dbReference type="ChEBI" id="CHEBI:57287"/>
        <dbReference type="ChEBI" id="CHEBI:57379"/>
        <dbReference type="ChEBI" id="CHEBI:74151"/>
        <dbReference type="EC" id="2.3.1.225"/>
    </reaction>
</comment>
<dbReference type="PROSITE" id="PS50216">
    <property type="entry name" value="DHHC"/>
    <property type="match status" value="1"/>
</dbReference>
<evidence type="ECO:0000313" key="9">
    <source>
        <dbReference type="EMBL" id="KAG5670020.1"/>
    </source>
</evidence>
<feature type="domain" description="Palmitoyltransferase DHHC" evidence="8">
    <location>
        <begin position="135"/>
        <end position="305"/>
    </location>
</feature>
<dbReference type="OrthoDB" id="331948at2759"/>
<evidence type="ECO:0000313" key="10">
    <source>
        <dbReference type="Proteomes" id="UP001107558"/>
    </source>
</evidence>
<dbReference type="GO" id="GO:0019706">
    <property type="term" value="F:protein-cysteine S-palmitoyltransferase activity"/>
    <property type="evidence" value="ECO:0007669"/>
    <property type="project" value="UniProtKB-EC"/>
</dbReference>
<keyword evidence="6 7" id="KW-0012">Acyltransferase</keyword>
<feature type="transmembrane region" description="Helical" evidence="7">
    <location>
        <begin position="21"/>
        <end position="40"/>
    </location>
</feature>
<evidence type="ECO:0000256" key="7">
    <source>
        <dbReference type="RuleBase" id="RU079119"/>
    </source>
</evidence>
<accession>A0A9J6BJL6</accession>
<dbReference type="InterPro" id="IPR001594">
    <property type="entry name" value="Palmitoyltrfase_DHHC"/>
</dbReference>
<dbReference type="EC" id="2.3.1.225" evidence="7"/>
<dbReference type="EMBL" id="JADBJN010000003">
    <property type="protein sequence ID" value="KAG5670020.1"/>
    <property type="molecule type" value="Genomic_DNA"/>
</dbReference>
<dbReference type="AlphaFoldDB" id="A0A9J6BJL6"/>
<evidence type="ECO:0000259" key="8">
    <source>
        <dbReference type="Pfam" id="PF01529"/>
    </source>
</evidence>
<keyword evidence="2 7" id="KW-0808">Transferase</keyword>
<comment type="subcellular location">
    <subcellularLocation>
        <location evidence="1">Membrane</location>
        <topology evidence="1">Multi-pass membrane protein</topology>
    </subcellularLocation>
</comment>
<gene>
    <name evidence="9" type="ORF">PVAND_000307</name>
</gene>
<evidence type="ECO:0000256" key="6">
    <source>
        <dbReference type="ARBA" id="ARBA00023315"/>
    </source>
</evidence>
<evidence type="ECO:0000256" key="1">
    <source>
        <dbReference type="ARBA" id="ARBA00004141"/>
    </source>
</evidence>
<keyword evidence="4 7" id="KW-1133">Transmembrane helix</keyword>
<dbReference type="Proteomes" id="UP001107558">
    <property type="component" value="Chromosome 3"/>
</dbReference>
<proteinExistence type="inferred from homology"/>
<evidence type="ECO:0000256" key="5">
    <source>
        <dbReference type="ARBA" id="ARBA00023136"/>
    </source>
</evidence>
<evidence type="ECO:0000256" key="3">
    <source>
        <dbReference type="ARBA" id="ARBA00022692"/>
    </source>
</evidence>
<evidence type="ECO:0000256" key="2">
    <source>
        <dbReference type="ARBA" id="ARBA00022679"/>
    </source>
</evidence>
<comment type="caution">
    <text evidence="9">The sequence shown here is derived from an EMBL/GenBank/DDBJ whole genome shotgun (WGS) entry which is preliminary data.</text>
</comment>
<feature type="transmembrane region" description="Helical" evidence="7">
    <location>
        <begin position="97"/>
        <end position="116"/>
    </location>
</feature>
<dbReference type="PANTHER" id="PTHR12246">
    <property type="entry name" value="PALMITOYLTRANSFERASE ZDHHC16"/>
    <property type="match status" value="1"/>
</dbReference>
<dbReference type="Pfam" id="PF01529">
    <property type="entry name" value="DHHC"/>
    <property type="match status" value="1"/>
</dbReference>
<keyword evidence="5 7" id="KW-0472">Membrane</keyword>
<comment type="similarity">
    <text evidence="7">Belongs to the DHHC palmitoyltransferase family.</text>
</comment>
<dbReference type="GO" id="GO:0016020">
    <property type="term" value="C:membrane"/>
    <property type="evidence" value="ECO:0007669"/>
    <property type="project" value="UniProtKB-SubCell"/>
</dbReference>
<feature type="transmembrane region" description="Helical" evidence="7">
    <location>
        <begin position="60"/>
        <end position="85"/>
    </location>
</feature>
<name>A0A9J6BJL6_POLVA</name>
<evidence type="ECO:0000256" key="4">
    <source>
        <dbReference type="ARBA" id="ARBA00022989"/>
    </source>
</evidence>
<sequence length="380" mass="43795">MAKIKFKTPDVRLMMRERLSYFSLCVKSLFFNAHLSQSYIADILLEPIFKFVDSKVFTRYLGPFFVITVCGLTSAVVFICYYVGLPYWMQKSEITTYFLLIIGNWLLFNVVFHYFMAATTDPGVVNLSEAYNAVSICKKCLVPKPPRTHHCSICNRCILKFDHHCAFLNQCIGFYNHRYFFLYMVYTVLGVIFIITFGIGIGYEVLWLSDGGAWEEKEQEKLEGALVRYNLTGHLIPVTEVHYEDLGITPKTHHNLPIGELNDTLVYRLISFVAVVVIAVIIALGSLTVWHYLLISRGETSVESHINKSEQKRYAAMGKTFKNPYDFGKYNNWKLFLGLKKGRSFIRHVVFPSAHKPEGDGFTWLTVDDDENLRVNEHHL</sequence>
<keyword evidence="3 7" id="KW-0812">Transmembrane</keyword>
<comment type="domain">
    <text evidence="7">The DHHC domain is required for palmitoyltransferase activity.</text>
</comment>
<feature type="transmembrane region" description="Helical" evidence="7">
    <location>
        <begin position="269"/>
        <end position="293"/>
    </location>
</feature>